<feature type="signal peptide" evidence="1">
    <location>
        <begin position="1"/>
        <end position="19"/>
    </location>
</feature>
<comment type="caution">
    <text evidence="2">The sequence shown here is derived from an EMBL/GenBank/DDBJ whole genome shotgun (WGS) entry which is preliminary data.</text>
</comment>
<evidence type="ECO:0008006" key="4">
    <source>
        <dbReference type="Google" id="ProtNLM"/>
    </source>
</evidence>
<name>A0A2S6I8P6_9BACT</name>
<organism evidence="2 3">
    <name type="scientific">Neolewinella xylanilytica</name>
    <dbReference type="NCBI Taxonomy" id="1514080"/>
    <lineage>
        <taxon>Bacteria</taxon>
        <taxon>Pseudomonadati</taxon>
        <taxon>Bacteroidota</taxon>
        <taxon>Saprospiria</taxon>
        <taxon>Saprospirales</taxon>
        <taxon>Lewinellaceae</taxon>
        <taxon>Neolewinella</taxon>
    </lineage>
</organism>
<sequence length="119" mass="13375">MRKLSLPVVLLWTMSLTQAQDRPAQISPCCPTIDRTVTELLRLISNKPGEAKDTAAIRALFLPTARFTVHTQDTTGNPLQTADLNEFLYYLQDPSYADGFEEVDISRVVDGYRNIAQVF</sequence>
<accession>A0A2S6I8P6</accession>
<dbReference type="EMBL" id="PTJC01000005">
    <property type="protein sequence ID" value="PPK87877.1"/>
    <property type="molecule type" value="Genomic_DNA"/>
</dbReference>
<protein>
    <recommendedName>
        <fullName evidence="4">Nuclear transport factor 2 family protein</fullName>
    </recommendedName>
</protein>
<keyword evidence="3" id="KW-1185">Reference proteome</keyword>
<evidence type="ECO:0000313" key="3">
    <source>
        <dbReference type="Proteomes" id="UP000237662"/>
    </source>
</evidence>
<dbReference type="Proteomes" id="UP000237662">
    <property type="component" value="Unassembled WGS sequence"/>
</dbReference>
<keyword evidence="1" id="KW-0732">Signal</keyword>
<reference evidence="2 3" key="1">
    <citation type="submission" date="2018-02" db="EMBL/GenBank/DDBJ databases">
        <title>Genomic Encyclopedia of Archaeal and Bacterial Type Strains, Phase II (KMG-II): from individual species to whole genera.</title>
        <authorList>
            <person name="Goeker M."/>
        </authorList>
    </citation>
    <scope>NUCLEOTIDE SEQUENCE [LARGE SCALE GENOMIC DNA]</scope>
    <source>
        <strain evidence="2 3">DSM 29526</strain>
    </source>
</reference>
<evidence type="ECO:0000313" key="2">
    <source>
        <dbReference type="EMBL" id="PPK87877.1"/>
    </source>
</evidence>
<dbReference type="AlphaFoldDB" id="A0A2S6I8P6"/>
<evidence type="ECO:0000256" key="1">
    <source>
        <dbReference type="SAM" id="SignalP"/>
    </source>
</evidence>
<proteinExistence type="predicted"/>
<gene>
    <name evidence="2" type="ORF">CLV84_0831</name>
</gene>
<feature type="chain" id="PRO_5015615275" description="Nuclear transport factor 2 family protein" evidence="1">
    <location>
        <begin position="20"/>
        <end position="119"/>
    </location>
</feature>
<dbReference type="OrthoDB" id="8754772at2"/>
<dbReference type="RefSeq" id="WP_104418453.1">
    <property type="nucleotide sequence ID" value="NZ_PTJC01000005.1"/>
</dbReference>